<organism evidence="2 3">
    <name type="scientific">Agromyces bracchium</name>
    <dbReference type="NCBI Taxonomy" id="88376"/>
    <lineage>
        <taxon>Bacteria</taxon>
        <taxon>Bacillati</taxon>
        <taxon>Actinomycetota</taxon>
        <taxon>Actinomycetes</taxon>
        <taxon>Micrococcales</taxon>
        <taxon>Microbacteriaceae</taxon>
        <taxon>Agromyces</taxon>
    </lineage>
</organism>
<evidence type="ECO:0000256" key="1">
    <source>
        <dbReference type="SAM" id="Phobius"/>
    </source>
</evidence>
<name>A0A6I3M8X4_9MICO</name>
<evidence type="ECO:0000313" key="3">
    <source>
        <dbReference type="Proteomes" id="UP000433071"/>
    </source>
</evidence>
<evidence type="ECO:0000313" key="2">
    <source>
        <dbReference type="EMBL" id="MTH69431.1"/>
    </source>
</evidence>
<sequence>MPFIVFVVVFYALLAWLGSGYLAVALGLGLGVCAFSVWLWWGGKYHGRASRWWSALTPLVGTTLCLALLYPFSSTTNGPDMFMAVLVIGVGGAVFFSAIGMAIFLFAGVLPASRSSLGQQQPSGRWHDLE</sequence>
<dbReference type="RefSeq" id="WP_155052483.1">
    <property type="nucleotide sequence ID" value="NZ_BAAAIB010000011.1"/>
</dbReference>
<keyword evidence="3" id="KW-1185">Reference proteome</keyword>
<comment type="caution">
    <text evidence="2">The sequence shown here is derived from an EMBL/GenBank/DDBJ whole genome shotgun (WGS) entry which is preliminary data.</text>
</comment>
<feature type="transmembrane region" description="Helical" evidence="1">
    <location>
        <begin position="52"/>
        <end position="70"/>
    </location>
</feature>
<dbReference type="EMBL" id="WMLB01000031">
    <property type="protein sequence ID" value="MTH69431.1"/>
    <property type="molecule type" value="Genomic_DNA"/>
</dbReference>
<feature type="transmembrane region" description="Helical" evidence="1">
    <location>
        <begin position="20"/>
        <end position="40"/>
    </location>
</feature>
<proteinExistence type="predicted"/>
<reference evidence="2 3" key="1">
    <citation type="submission" date="2019-11" db="EMBL/GenBank/DDBJ databases">
        <title>Agromyces kandeliae sp. nov., isolated from mangrove soil.</title>
        <authorList>
            <person name="Wang R."/>
        </authorList>
    </citation>
    <scope>NUCLEOTIDE SEQUENCE [LARGE SCALE GENOMIC DNA]</scope>
    <source>
        <strain evidence="2 3">JCM 11433</strain>
    </source>
</reference>
<protein>
    <submittedName>
        <fullName evidence="2">Uncharacterized protein</fullName>
    </submittedName>
</protein>
<feature type="transmembrane region" description="Helical" evidence="1">
    <location>
        <begin position="82"/>
        <end position="110"/>
    </location>
</feature>
<accession>A0A6I3M8X4</accession>
<keyword evidence="1" id="KW-0812">Transmembrane</keyword>
<keyword evidence="1" id="KW-0472">Membrane</keyword>
<dbReference type="AlphaFoldDB" id="A0A6I3M8X4"/>
<dbReference type="Proteomes" id="UP000433071">
    <property type="component" value="Unassembled WGS sequence"/>
</dbReference>
<gene>
    <name evidence="2" type="ORF">GJ743_13735</name>
</gene>
<keyword evidence="1" id="KW-1133">Transmembrane helix</keyword>